<feature type="transmembrane region" description="Helical" evidence="6">
    <location>
        <begin position="76"/>
        <end position="98"/>
    </location>
</feature>
<feature type="transmembrane region" description="Helical" evidence="6">
    <location>
        <begin position="269"/>
        <end position="291"/>
    </location>
</feature>
<evidence type="ECO:0000256" key="4">
    <source>
        <dbReference type="ARBA" id="ARBA00022989"/>
    </source>
</evidence>
<feature type="transmembrane region" description="Helical" evidence="6">
    <location>
        <begin position="44"/>
        <end position="61"/>
    </location>
</feature>
<evidence type="ECO:0000256" key="1">
    <source>
        <dbReference type="ARBA" id="ARBA00004141"/>
    </source>
</evidence>
<dbReference type="GO" id="GO:0140359">
    <property type="term" value="F:ABC-type transporter activity"/>
    <property type="evidence" value="ECO:0007669"/>
    <property type="project" value="InterPro"/>
</dbReference>
<protein>
    <submittedName>
        <fullName evidence="8">ABC-2 type transporter-domain-containing protein</fullName>
    </submittedName>
</protein>
<evidence type="ECO:0000313" key="9">
    <source>
        <dbReference type="Proteomes" id="UP000271241"/>
    </source>
</evidence>
<dbReference type="InterPro" id="IPR013525">
    <property type="entry name" value="ABC2_TM"/>
</dbReference>
<feature type="transmembrane region" description="Helical" evidence="6">
    <location>
        <begin position="181"/>
        <end position="203"/>
    </location>
</feature>
<dbReference type="GO" id="GO:0016020">
    <property type="term" value="C:membrane"/>
    <property type="evidence" value="ECO:0007669"/>
    <property type="project" value="UniProtKB-SubCell"/>
</dbReference>
<accession>A0A4P9XHA1</accession>
<comment type="subcellular location">
    <subcellularLocation>
        <location evidence="1">Membrane</location>
        <topology evidence="1">Multi-pass membrane protein</topology>
    </subcellularLocation>
</comment>
<keyword evidence="3 6" id="KW-0812">Transmembrane</keyword>
<feature type="transmembrane region" description="Helical" evidence="6">
    <location>
        <begin position="126"/>
        <end position="144"/>
    </location>
</feature>
<feature type="transmembrane region" description="Helical" evidence="6">
    <location>
        <begin position="150"/>
        <end position="169"/>
    </location>
</feature>
<dbReference type="InterPro" id="IPR050352">
    <property type="entry name" value="ABCG_transporters"/>
</dbReference>
<keyword evidence="4 6" id="KW-1133">Transmembrane helix</keyword>
<sequence length="307" mass="34556">MPRLGGFSPENRKYRSTFSEQFPLILQRTAQQVFREKTVIGMKMMQTLLFATIFSIIYWRIFDRNQTLQTQDRRGMLFLVSSNLIMSNAMAILTIFFSERSTFERESRSGLYNLPAFFFSKMSIELPIYSITPVLLVSITYWAAGLNPDVDRFFTCCLISILLSVAGMATGLTTASFFRELSVALIVAPTAIMIMLVFCGMFVNLDGIPALISWIKWFSLMKYGFIALVKNEFENAEIGCGADVPAAHCAAISGNDIIKELGIEDQGSVWFNIGALAIWTFLLILLAYAGLWRMTCVSCRCAKIKRA</sequence>
<name>A0A4P9XHA1_9FUNG</name>
<evidence type="ECO:0000256" key="2">
    <source>
        <dbReference type="ARBA" id="ARBA00022448"/>
    </source>
</evidence>
<dbReference type="PANTHER" id="PTHR48041:SF139">
    <property type="entry name" value="PROTEIN SCARLET"/>
    <property type="match status" value="1"/>
</dbReference>
<keyword evidence="9" id="KW-1185">Reference proteome</keyword>
<dbReference type="Proteomes" id="UP000271241">
    <property type="component" value="Unassembled WGS sequence"/>
</dbReference>
<evidence type="ECO:0000313" key="8">
    <source>
        <dbReference type="EMBL" id="RKP05032.1"/>
    </source>
</evidence>
<dbReference type="EMBL" id="KZ993304">
    <property type="protein sequence ID" value="RKP05032.1"/>
    <property type="molecule type" value="Genomic_DNA"/>
</dbReference>
<feature type="domain" description="ABC-2 type transporter transmembrane" evidence="7">
    <location>
        <begin position="20"/>
        <end position="233"/>
    </location>
</feature>
<dbReference type="STRING" id="78915.A0A4P9XHA1"/>
<dbReference type="PANTHER" id="PTHR48041">
    <property type="entry name" value="ABC TRANSPORTER G FAMILY MEMBER 28"/>
    <property type="match status" value="1"/>
</dbReference>
<dbReference type="Pfam" id="PF01061">
    <property type="entry name" value="ABC2_membrane"/>
    <property type="match status" value="1"/>
</dbReference>
<gene>
    <name evidence="8" type="ORF">THASP1DRAFT_33141</name>
</gene>
<evidence type="ECO:0000256" key="6">
    <source>
        <dbReference type="SAM" id="Phobius"/>
    </source>
</evidence>
<evidence type="ECO:0000256" key="5">
    <source>
        <dbReference type="ARBA" id="ARBA00023136"/>
    </source>
</evidence>
<dbReference type="OrthoDB" id="66620at2759"/>
<dbReference type="AlphaFoldDB" id="A0A4P9XHA1"/>
<reference evidence="9" key="1">
    <citation type="journal article" date="2018" name="Nat. Microbiol.">
        <title>Leveraging single-cell genomics to expand the fungal tree of life.</title>
        <authorList>
            <person name="Ahrendt S.R."/>
            <person name="Quandt C.A."/>
            <person name="Ciobanu D."/>
            <person name="Clum A."/>
            <person name="Salamov A."/>
            <person name="Andreopoulos B."/>
            <person name="Cheng J.F."/>
            <person name="Woyke T."/>
            <person name="Pelin A."/>
            <person name="Henrissat B."/>
            <person name="Reynolds N.K."/>
            <person name="Benny G.L."/>
            <person name="Smith M.E."/>
            <person name="James T.Y."/>
            <person name="Grigoriev I.V."/>
        </authorList>
    </citation>
    <scope>NUCLEOTIDE SEQUENCE [LARGE SCALE GENOMIC DNA]</scope>
    <source>
        <strain evidence="9">RSA 1356</strain>
    </source>
</reference>
<proteinExistence type="predicted"/>
<organism evidence="8 9">
    <name type="scientific">Thamnocephalis sphaerospora</name>
    <dbReference type="NCBI Taxonomy" id="78915"/>
    <lineage>
        <taxon>Eukaryota</taxon>
        <taxon>Fungi</taxon>
        <taxon>Fungi incertae sedis</taxon>
        <taxon>Zoopagomycota</taxon>
        <taxon>Zoopagomycotina</taxon>
        <taxon>Zoopagomycetes</taxon>
        <taxon>Zoopagales</taxon>
        <taxon>Sigmoideomycetaceae</taxon>
        <taxon>Thamnocephalis</taxon>
    </lineage>
</organism>
<keyword evidence="2" id="KW-0813">Transport</keyword>
<evidence type="ECO:0000259" key="7">
    <source>
        <dbReference type="Pfam" id="PF01061"/>
    </source>
</evidence>
<keyword evidence="5 6" id="KW-0472">Membrane</keyword>
<evidence type="ECO:0000256" key="3">
    <source>
        <dbReference type="ARBA" id="ARBA00022692"/>
    </source>
</evidence>